<proteinExistence type="predicted"/>
<protein>
    <recommendedName>
        <fullName evidence="4">Lipoprotein</fullName>
    </recommendedName>
</protein>
<comment type="caution">
    <text evidence="2">The sequence shown here is derived from an EMBL/GenBank/DDBJ whole genome shotgun (WGS) entry which is preliminary data.</text>
</comment>
<feature type="transmembrane region" description="Helical" evidence="1">
    <location>
        <begin position="57"/>
        <end position="78"/>
    </location>
</feature>
<evidence type="ECO:0000256" key="1">
    <source>
        <dbReference type="SAM" id="Phobius"/>
    </source>
</evidence>
<accession>A0A1E5IGX4</accession>
<keyword evidence="1" id="KW-0812">Transmembrane</keyword>
<dbReference type="AlphaFoldDB" id="A0A1E5IGX4"/>
<feature type="transmembrane region" description="Helical" evidence="1">
    <location>
        <begin position="90"/>
        <end position="109"/>
    </location>
</feature>
<keyword evidence="1" id="KW-1133">Transmembrane helix</keyword>
<evidence type="ECO:0000313" key="3">
    <source>
        <dbReference type="Proteomes" id="UP000095237"/>
    </source>
</evidence>
<gene>
    <name evidence="2" type="ORF">ATZ36_08220</name>
</gene>
<keyword evidence="3" id="KW-1185">Reference proteome</keyword>
<organism evidence="2 3">
    <name type="scientific">Endomicrobium trichonymphae</name>
    <dbReference type="NCBI Taxonomy" id="1408204"/>
    <lineage>
        <taxon>Bacteria</taxon>
        <taxon>Pseudomonadati</taxon>
        <taxon>Elusimicrobiota</taxon>
        <taxon>Endomicrobiia</taxon>
        <taxon>Endomicrobiales</taxon>
        <taxon>Endomicrobiaceae</taxon>
        <taxon>Candidatus Endomicrobiellum</taxon>
    </lineage>
</organism>
<keyword evidence="1" id="KW-0472">Membrane</keyword>
<name>A0A1E5IGX4_ENDTX</name>
<evidence type="ECO:0000313" key="2">
    <source>
        <dbReference type="EMBL" id="OEG69664.1"/>
    </source>
</evidence>
<dbReference type="PROSITE" id="PS51257">
    <property type="entry name" value="PROKAR_LIPOPROTEIN"/>
    <property type="match status" value="1"/>
</dbReference>
<evidence type="ECO:0008006" key="4">
    <source>
        <dbReference type="Google" id="ProtNLM"/>
    </source>
</evidence>
<reference evidence="2 3" key="1">
    <citation type="submission" date="2015-11" db="EMBL/GenBank/DDBJ databases">
        <title>Evidence for parallel genomic evolution in an endosymbiosis of termite gut flagellates.</title>
        <authorList>
            <person name="Zheng H."/>
        </authorList>
    </citation>
    <scope>NUCLEOTIDE SEQUENCE [LARGE SCALE GENOMIC DNA]</scope>
    <source>
        <strain evidence="2 3">CET450</strain>
    </source>
</reference>
<dbReference type="Proteomes" id="UP000095237">
    <property type="component" value="Unassembled WGS sequence"/>
</dbReference>
<sequence>MQKDKKIKKLFILALLIILSVGCGRKSIIQQDISALQGQGIEEKIKKLEVRKYWFNGYSNVTLLSTGVIILGLTIAGINKKLNGPDSIENFAFISAALGSATLLGKVAFNDITADKDTAKKK</sequence>
<dbReference type="EMBL" id="LNVX01000610">
    <property type="protein sequence ID" value="OEG69664.1"/>
    <property type="molecule type" value="Genomic_DNA"/>
</dbReference>